<organism evidence="2 3">
    <name type="scientific">Dillenia turbinata</name>
    <dbReference type="NCBI Taxonomy" id="194707"/>
    <lineage>
        <taxon>Eukaryota</taxon>
        <taxon>Viridiplantae</taxon>
        <taxon>Streptophyta</taxon>
        <taxon>Embryophyta</taxon>
        <taxon>Tracheophyta</taxon>
        <taxon>Spermatophyta</taxon>
        <taxon>Magnoliopsida</taxon>
        <taxon>eudicotyledons</taxon>
        <taxon>Gunneridae</taxon>
        <taxon>Pentapetalae</taxon>
        <taxon>Dilleniales</taxon>
        <taxon>Dilleniaceae</taxon>
        <taxon>Dillenia</taxon>
    </lineage>
</organism>
<comment type="caution">
    <text evidence="2">The sequence shown here is derived from an EMBL/GenBank/DDBJ whole genome shotgun (WGS) entry which is preliminary data.</text>
</comment>
<keyword evidence="1" id="KW-0812">Transmembrane</keyword>
<dbReference type="Proteomes" id="UP001370490">
    <property type="component" value="Unassembled WGS sequence"/>
</dbReference>
<name>A0AAN8UUK1_9MAGN</name>
<keyword evidence="3" id="KW-1185">Reference proteome</keyword>
<sequence length="135" mass="15108">MRFYISANGIKKLTIGGGGESANVGSEGKWLVEVMKGKGSSMALNRPHSYRAFLPTDGCFLVVVTCHYPCHFLVAIYFAFGFVVARFFFDKFFFRNLVIIENLGKALLLGNYARFLNGVLGDLEKAEEYFEKAIL</sequence>
<evidence type="ECO:0000256" key="1">
    <source>
        <dbReference type="SAM" id="Phobius"/>
    </source>
</evidence>
<dbReference type="AlphaFoldDB" id="A0AAN8UUK1"/>
<proteinExistence type="predicted"/>
<keyword evidence="1" id="KW-1133">Transmembrane helix</keyword>
<evidence type="ECO:0000313" key="3">
    <source>
        <dbReference type="Proteomes" id="UP001370490"/>
    </source>
</evidence>
<keyword evidence="1" id="KW-0472">Membrane</keyword>
<accession>A0AAN8UUK1</accession>
<reference evidence="2 3" key="1">
    <citation type="submission" date="2023-12" db="EMBL/GenBank/DDBJ databases">
        <title>A high-quality genome assembly for Dillenia turbinata (Dilleniales).</title>
        <authorList>
            <person name="Chanderbali A."/>
        </authorList>
    </citation>
    <scope>NUCLEOTIDE SEQUENCE [LARGE SCALE GENOMIC DNA]</scope>
    <source>
        <strain evidence="2">LSX21</strain>
        <tissue evidence="2">Leaf</tissue>
    </source>
</reference>
<evidence type="ECO:0000313" key="2">
    <source>
        <dbReference type="EMBL" id="KAK6916153.1"/>
    </source>
</evidence>
<gene>
    <name evidence="2" type="ORF">RJ641_019014</name>
</gene>
<dbReference type="EMBL" id="JBAMMX010000024">
    <property type="protein sequence ID" value="KAK6916153.1"/>
    <property type="molecule type" value="Genomic_DNA"/>
</dbReference>
<feature type="transmembrane region" description="Helical" evidence="1">
    <location>
        <begin position="71"/>
        <end position="89"/>
    </location>
</feature>
<protein>
    <submittedName>
        <fullName evidence="2">Uncharacterized protein</fullName>
    </submittedName>
</protein>